<evidence type="ECO:0000313" key="1">
    <source>
        <dbReference type="EMBL" id="KAK0476346.1"/>
    </source>
</evidence>
<proteinExistence type="predicted"/>
<gene>
    <name evidence="1" type="ORF">IW261DRAFT_1421657</name>
</gene>
<keyword evidence="2" id="KW-1185">Reference proteome</keyword>
<name>A0AA39P2X2_9AGAR</name>
<reference evidence="1" key="1">
    <citation type="submission" date="2023-06" db="EMBL/GenBank/DDBJ databases">
        <authorList>
            <consortium name="Lawrence Berkeley National Laboratory"/>
            <person name="Ahrendt S."/>
            <person name="Sahu N."/>
            <person name="Indic B."/>
            <person name="Wong-Bajracharya J."/>
            <person name="Merenyi Z."/>
            <person name="Ke H.-M."/>
            <person name="Monk M."/>
            <person name="Kocsube S."/>
            <person name="Drula E."/>
            <person name="Lipzen A."/>
            <person name="Balint B."/>
            <person name="Henrissat B."/>
            <person name="Andreopoulos B."/>
            <person name="Martin F.M."/>
            <person name="Harder C.B."/>
            <person name="Rigling D."/>
            <person name="Ford K.L."/>
            <person name="Foster G.D."/>
            <person name="Pangilinan J."/>
            <person name="Papanicolaou A."/>
            <person name="Barry K."/>
            <person name="LaButti K."/>
            <person name="Viragh M."/>
            <person name="Koriabine M."/>
            <person name="Yan M."/>
            <person name="Riley R."/>
            <person name="Champramary S."/>
            <person name="Plett K.L."/>
            <person name="Tsai I.J."/>
            <person name="Slot J."/>
            <person name="Sipos G."/>
            <person name="Plett J."/>
            <person name="Nagy L.G."/>
            <person name="Grigoriev I.V."/>
        </authorList>
    </citation>
    <scope>NUCLEOTIDE SEQUENCE</scope>
    <source>
        <strain evidence="1">ICMP 16352</strain>
    </source>
</reference>
<dbReference type="AlphaFoldDB" id="A0AA39P2X2"/>
<comment type="caution">
    <text evidence="1">The sequence shown here is derived from an EMBL/GenBank/DDBJ whole genome shotgun (WGS) entry which is preliminary data.</text>
</comment>
<protein>
    <submittedName>
        <fullName evidence="1">Uncharacterized protein</fullName>
    </submittedName>
</protein>
<sequence length="155" mass="16919">MAILLWLDKFYYEAWLLSSIYSTSAIIVDDNEVKLGTRSCGCKDKKKDKMPKVALDPAVAKEYEQIRRQLDNDSGPELGELCKNTIYGTLTQTRSENLSKFNLIFASSIGPTGQCPSGACPGLSSGHSQDCKTGILSEQVPASSPQSLDIIPLTR</sequence>
<evidence type="ECO:0000313" key="2">
    <source>
        <dbReference type="Proteomes" id="UP001175227"/>
    </source>
</evidence>
<organism evidence="1 2">
    <name type="scientific">Armillaria novae-zelandiae</name>
    <dbReference type="NCBI Taxonomy" id="153914"/>
    <lineage>
        <taxon>Eukaryota</taxon>
        <taxon>Fungi</taxon>
        <taxon>Dikarya</taxon>
        <taxon>Basidiomycota</taxon>
        <taxon>Agaricomycotina</taxon>
        <taxon>Agaricomycetes</taxon>
        <taxon>Agaricomycetidae</taxon>
        <taxon>Agaricales</taxon>
        <taxon>Marasmiineae</taxon>
        <taxon>Physalacriaceae</taxon>
        <taxon>Armillaria</taxon>
    </lineage>
</organism>
<accession>A0AA39P2X2</accession>
<dbReference type="Proteomes" id="UP001175227">
    <property type="component" value="Unassembled WGS sequence"/>
</dbReference>
<dbReference type="EMBL" id="JAUEPR010000020">
    <property type="protein sequence ID" value="KAK0476346.1"/>
    <property type="molecule type" value="Genomic_DNA"/>
</dbReference>